<evidence type="ECO:0000256" key="4">
    <source>
        <dbReference type="ARBA" id="ARBA00023163"/>
    </source>
</evidence>
<keyword evidence="4" id="KW-0804">Transcription</keyword>
<dbReference type="InterPro" id="IPR036388">
    <property type="entry name" value="WH-like_DNA-bd_sf"/>
</dbReference>
<proteinExistence type="inferred from homology"/>
<dbReference type="PANTHER" id="PTHR30126:SF40">
    <property type="entry name" value="HTH-TYPE TRANSCRIPTIONAL REGULATOR GLTR"/>
    <property type="match status" value="1"/>
</dbReference>
<keyword evidence="3" id="KW-0238">DNA-binding</keyword>
<dbReference type="PROSITE" id="PS50931">
    <property type="entry name" value="HTH_LYSR"/>
    <property type="match status" value="1"/>
</dbReference>
<comment type="similarity">
    <text evidence="1">Belongs to the LysR transcriptional regulatory family.</text>
</comment>
<dbReference type="Proteomes" id="UP001180616">
    <property type="component" value="Chromosome"/>
</dbReference>
<dbReference type="Gene3D" id="3.40.190.10">
    <property type="entry name" value="Periplasmic binding protein-like II"/>
    <property type="match status" value="2"/>
</dbReference>
<dbReference type="SUPFAM" id="SSF46785">
    <property type="entry name" value="Winged helix' DNA-binding domain"/>
    <property type="match status" value="1"/>
</dbReference>
<dbReference type="SUPFAM" id="SSF53850">
    <property type="entry name" value="Periplasmic binding protein-like II"/>
    <property type="match status" value="1"/>
</dbReference>
<dbReference type="PANTHER" id="PTHR30126">
    <property type="entry name" value="HTH-TYPE TRANSCRIPTIONAL REGULATOR"/>
    <property type="match status" value="1"/>
</dbReference>
<dbReference type="InterPro" id="IPR036390">
    <property type="entry name" value="WH_DNA-bd_sf"/>
</dbReference>
<dbReference type="InterPro" id="IPR000847">
    <property type="entry name" value="LysR_HTH_N"/>
</dbReference>
<protein>
    <submittedName>
        <fullName evidence="6">LysR family transcriptional regulator</fullName>
    </submittedName>
</protein>
<organism evidence="6 7">
    <name type="scientific">Nitratidesulfovibrio liaohensis</name>
    <dbReference type="NCBI Taxonomy" id="2604158"/>
    <lineage>
        <taxon>Bacteria</taxon>
        <taxon>Pseudomonadati</taxon>
        <taxon>Thermodesulfobacteriota</taxon>
        <taxon>Desulfovibrionia</taxon>
        <taxon>Desulfovibrionales</taxon>
        <taxon>Desulfovibrionaceae</taxon>
        <taxon>Nitratidesulfovibrio</taxon>
    </lineage>
</organism>
<name>A0ABY9QYF6_9BACT</name>
<evidence type="ECO:0000313" key="7">
    <source>
        <dbReference type="Proteomes" id="UP001180616"/>
    </source>
</evidence>
<dbReference type="Pfam" id="PF00126">
    <property type="entry name" value="HTH_1"/>
    <property type="match status" value="1"/>
</dbReference>
<dbReference type="Gene3D" id="1.10.10.10">
    <property type="entry name" value="Winged helix-like DNA-binding domain superfamily/Winged helix DNA-binding domain"/>
    <property type="match status" value="1"/>
</dbReference>
<keyword evidence="7" id="KW-1185">Reference proteome</keyword>
<accession>A0ABY9QYF6</accession>
<keyword evidence="2" id="KW-0805">Transcription regulation</keyword>
<gene>
    <name evidence="6" type="ORF">KPS_002611</name>
</gene>
<dbReference type="EMBL" id="CP133659">
    <property type="protein sequence ID" value="WMW64570.1"/>
    <property type="molecule type" value="Genomic_DNA"/>
</dbReference>
<evidence type="ECO:0000256" key="2">
    <source>
        <dbReference type="ARBA" id="ARBA00023015"/>
    </source>
</evidence>
<evidence type="ECO:0000313" key="6">
    <source>
        <dbReference type="EMBL" id="WMW64570.1"/>
    </source>
</evidence>
<evidence type="ECO:0000256" key="3">
    <source>
        <dbReference type="ARBA" id="ARBA00023125"/>
    </source>
</evidence>
<dbReference type="PRINTS" id="PR00039">
    <property type="entry name" value="HTHLYSR"/>
</dbReference>
<dbReference type="InterPro" id="IPR005119">
    <property type="entry name" value="LysR_subst-bd"/>
</dbReference>
<feature type="domain" description="HTH lysR-type" evidence="5">
    <location>
        <begin position="1"/>
        <end position="58"/>
    </location>
</feature>
<reference evidence="6" key="1">
    <citation type="submission" date="2023-09" db="EMBL/GenBank/DDBJ databases">
        <authorList>
            <consortium name="CW5 consortium"/>
            <person name="Lu C.-W."/>
        </authorList>
    </citation>
    <scope>NUCLEOTIDE SEQUENCE</scope>
    <source>
        <strain evidence="6">KPS</strain>
    </source>
</reference>
<dbReference type="Pfam" id="PF03466">
    <property type="entry name" value="LysR_substrate"/>
    <property type="match status" value="1"/>
</dbReference>
<sequence>MELYQLRTFAVVADTGNLTRAAERLHASPPAVSAHIRALEDELGVALFRRTPRGMELTDAGRDLRERAGTVLAGAEELRARAPALRGEPEGEVTLALHAASHLLRVDAAHALLRQSAPRVRLRLSRAMSWEVVADLRSGILDAGFLYLADLAPADGADGGEGGNPSDGVTAPEGLAVTPLTRIGLHVIGPLEWADVLQSGTLAELAALPWLWVPCECPFCPVMERLFAAVGVEPTVAAVAEQEDALCALAAGGAGLTVMVEAEARAAVAEGRLALRERPVAHVTLAFAAPAARAEEPALVALRDAVRAAWGVGGGSAAPTAR</sequence>
<evidence type="ECO:0000256" key="1">
    <source>
        <dbReference type="ARBA" id="ARBA00009437"/>
    </source>
</evidence>
<evidence type="ECO:0000259" key="5">
    <source>
        <dbReference type="PROSITE" id="PS50931"/>
    </source>
</evidence>
<dbReference type="RefSeq" id="WP_309540652.1">
    <property type="nucleotide sequence ID" value="NZ_CP133659.1"/>
</dbReference>